<evidence type="ECO:0000256" key="5">
    <source>
        <dbReference type="RuleBase" id="RU362057"/>
    </source>
</evidence>
<dbReference type="CDD" id="cd03784">
    <property type="entry name" value="GT1_Gtf-like"/>
    <property type="match status" value="1"/>
</dbReference>
<evidence type="ECO:0000256" key="2">
    <source>
        <dbReference type="ARBA" id="ARBA00022676"/>
    </source>
</evidence>
<comment type="similarity">
    <text evidence="1 4">Belongs to the UDP-glycosyltransferase family.</text>
</comment>
<organism evidence="6 7">
    <name type="scientific">Sesamum alatum</name>
    <dbReference type="NCBI Taxonomy" id="300844"/>
    <lineage>
        <taxon>Eukaryota</taxon>
        <taxon>Viridiplantae</taxon>
        <taxon>Streptophyta</taxon>
        <taxon>Embryophyta</taxon>
        <taxon>Tracheophyta</taxon>
        <taxon>Spermatophyta</taxon>
        <taxon>Magnoliopsida</taxon>
        <taxon>eudicotyledons</taxon>
        <taxon>Gunneridae</taxon>
        <taxon>Pentapetalae</taxon>
        <taxon>asterids</taxon>
        <taxon>lamiids</taxon>
        <taxon>Lamiales</taxon>
        <taxon>Pedaliaceae</taxon>
        <taxon>Sesamum</taxon>
    </lineage>
</organism>
<dbReference type="SUPFAM" id="SSF53756">
    <property type="entry name" value="UDP-Glycosyltransferase/glycogen phosphorylase"/>
    <property type="match status" value="1"/>
</dbReference>
<dbReference type="Pfam" id="PF00201">
    <property type="entry name" value="UDPGT"/>
    <property type="match status" value="1"/>
</dbReference>
<evidence type="ECO:0000313" key="7">
    <source>
        <dbReference type="Proteomes" id="UP001293254"/>
    </source>
</evidence>
<reference evidence="6" key="1">
    <citation type="submission" date="2020-06" db="EMBL/GenBank/DDBJ databases">
        <authorList>
            <person name="Li T."/>
            <person name="Hu X."/>
            <person name="Zhang T."/>
            <person name="Song X."/>
            <person name="Zhang H."/>
            <person name="Dai N."/>
            <person name="Sheng W."/>
            <person name="Hou X."/>
            <person name="Wei L."/>
        </authorList>
    </citation>
    <scope>NUCLEOTIDE SEQUENCE</scope>
    <source>
        <strain evidence="6">3651</strain>
        <tissue evidence="6">Leaf</tissue>
    </source>
</reference>
<evidence type="ECO:0000256" key="4">
    <source>
        <dbReference type="RuleBase" id="RU003718"/>
    </source>
</evidence>
<dbReference type="Gene3D" id="3.40.50.2000">
    <property type="entry name" value="Glycogen Phosphorylase B"/>
    <property type="match status" value="2"/>
</dbReference>
<accession>A0AAE1XWE6</accession>
<dbReference type="GO" id="GO:0080044">
    <property type="term" value="F:quercetin 7-O-glucosyltransferase activity"/>
    <property type="evidence" value="ECO:0007669"/>
    <property type="project" value="TreeGrafter"/>
</dbReference>
<comment type="caution">
    <text evidence="6">The sequence shown here is derived from an EMBL/GenBank/DDBJ whole genome shotgun (WGS) entry which is preliminary data.</text>
</comment>
<keyword evidence="2 4" id="KW-0328">Glycosyltransferase</keyword>
<dbReference type="Proteomes" id="UP001293254">
    <property type="component" value="Unassembled WGS sequence"/>
</dbReference>
<evidence type="ECO:0000256" key="3">
    <source>
        <dbReference type="ARBA" id="ARBA00022679"/>
    </source>
</evidence>
<gene>
    <name evidence="6" type="ORF">Salat_2335700</name>
</gene>
<name>A0AAE1XWE6_9LAMI</name>
<dbReference type="InterPro" id="IPR035595">
    <property type="entry name" value="UDP_glycos_trans_CS"/>
</dbReference>
<protein>
    <recommendedName>
        <fullName evidence="5">Glycosyltransferase</fullName>
        <ecNumber evidence="5">2.4.1.-</ecNumber>
    </recommendedName>
</protein>
<dbReference type="EMBL" id="JACGWO010000009">
    <property type="protein sequence ID" value="KAK4419229.1"/>
    <property type="molecule type" value="Genomic_DNA"/>
</dbReference>
<evidence type="ECO:0000313" key="6">
    <source>
        <dbReference type="EMBL" id="KAK4419229.1"/>
    </source>
</evidence>
<dbReference type="PANTHER" id="PTHR11926:SF774">
    <property type="entry name" value="UDP-GLYCOSYLTRANSFERASE 85A1-RELATED"/>
    <property type="match status" value="1"/>
</dbReference>
<keyword evidence="7" id="KW-1185">Reference proteome</keyword>
<reference evidence="6" key="2">
    <citation type="journal article" date="2024" name="Plant">
        <title>Genomic evolution and insights into agronomic trait innovations of Sesamum species.</title>
        <authorList>
            <person name="Miao H."/>
            <person name="Wang L."/>
            <person name="Qu L."/>
            <person name="Liu H."/>
            <person name="Sun Y."/>
            <person name="Le M."/>
            <person name="Wang Q."/>
            <person name="Wei S."/>
            <person name="Zheng Y."/>
            <person name="Lin W."/>
            <person name="Duan Y."/>
            <person name="Cao H."/>
            <person name="Xiong S."/>
            <person name="Wang X."/>
            <person name="Wei L."/>
            <person name="Li C."/>
            <person name="Ma Q."/>
            <person name="Ju M."/>
            <person name="Zhao R."/>
            <person name="Li G."/>
            <person name="Mu C."/>
            <person name="Tian Q."/>
            <person name="Mei H."/>
            <person name="Zhang T."/>
            <person name="Gao T."/>
            <person name="Zhang H."/>
        </authorList>
    </citation>
    <scope>NUCLEOTIDE SEQUENCE</scope>
    <source>
        <strain evidence="6">3651</strain>
    </source>
</reference>
<sequence length="482" mass="54525">MAERKLHAIMIAFSFQGHITPFISLALKLASNGCTVTFVHTEFIHHMLSKAHHNCSTHVEDVDFFTEARESDLDIRYTTISDGFPPDYDRILNFNEYWEAILRDFPSRVHELVGRILIQSNDESLVPFLVADTFYSWPATIAEEYNILNVSFWTEPALVFSIDYHLDLLRENGFFPSNGNQEDLIDFVPGVQPIKPKDLMSYLQDVHITTITHQIVFKAFDQVKHADFILINTVNELEHETLLALNQKQTTYAIGPINFSTDFTKTIVPKSLWSETDCTELLNSKPAGSVLYISFGSLARSNKQLAEEIAHGLLLSEVNFIWVLPENTDVVLPDGFKNEIRGRGLIVSWCNQNSVLSSPAVGGFLTHCGWNSILESIWCGVPMICFPFYADQPTNRKLLVDDWKLGINLCDGSSVDRKEVAEKIKQLMSGEVSDGLRDEMKKIRSIVQKALAEGGSTQINFDQFLKDLREKVHGRSQDISTS</sequence>
<dbReference type="FunFam" id="3.40.50.2000:FF:000078">
    <property type="entry name" value="Glycosyltransferase"/>
    <property type="match status" value="1"/>
</dbReference>
<dbReference type="PANTHER" id="PTHR11926">
    <property type="entry name" value="GLUCOSYL/GLUCURONOSYL TRANSFERASES"/>
    <property type="match status" value="1"/>
</dbReference>
<dbReference type="EC" id="2.4.1.-" evidence="5"/>
<evidence type="ECO:0000256" key="1">
    <source>
        <dbReference type="ARBA" id="ARBA00009995"/>
    </source>
</evidence>
<dbReference type="AlphaFoldDB" id="A0AAE1XWE6"/>
<dbReference type="GO" id="GO:0080043">
    <property type="term" value="F:quercetin 3-O-glucosyltransferase activity"/>
    <property type="evidence" value="ECO:0007669"/>
    <property type="project" value="TreeGrafter"/>
</dbReference>
<keyword evidence="3 4" id="KW-0808">Transferase</keyword>
<dbReference type="InterPro" id="IPR002213">
    <property type="entry name" value="UDP_glucos_trans"/>
</dbReference>
<dbReference type="PROSITE" id="PS00375">
    <property type="entry name" value="UDPGT"/>
    <property type="match status" value="1"/>
</dbReference>
<proteinExistence type="inferred from homology"/>